<protein>
    <submittedName>
        <fullName evidence="5">Alkene reductase</fullName>
    </submittedName>
</protein>
<evidence type="ECO:0000256" key="3">
    <source>
        <dbReference type="ARBA" id="ARBA00023002"/>
    </source>
</evidence>
<dbReference type="EMBL" id="CP015922">
    <property type="protein sequence ID" value="ANI99206.1"/>
    <property type="molecule type" value="Genomic_DNA"/>
</dbReference>
<dbReference type="KEGG" id="pwu:A8O14_03285"/>
<dbReference type="PANTHER" id="PTHR22893:SF91">
    <property type="entry name" value="NADPH DEHYDROGENASE 2-RELATED"/>
    <property type="match status" value="1"/>
</dbReference>
<sequence length="366" mass="39794">MSGKEIMFTPVKLGSIQLKNRLVMAPLTRMRAIAGDVPNPLAKIYYAQRASTGLIITEATQISPLGMGYPATPGIYSPEQTAAWKEIVDAVHAKGGSIVAQLWHVGRISHSSLHPEQGVPEAPSAIAASGQTYGADWKLHNYETPKAMTLDDIARLLKEFEAAAKNAKAAGFDGIEIHSANGYLLDQFLQDKTNQRSDQYGGSIENRLRLLGEVIDAVSKVFPSDKVGVRLSPYGTFNDMADSDPVALFTAAIHKLNAYNLAYVHMIEPRSTSAGGGDQVFEDAPITSEMFRKSYQGKFITAGGYDQAMGEKVLEDGLADAVAYGRLYISNPDLAERFQRNASLNPYNRATFYGGQEVGYTDYPTL</sequence>
<reference evidence="6" key="1">
    <citation type="submission" date="2016-05" db="EMBL/GenBank/DDBJ databases">
        <title>Polynucleobacter sp. QLW-P1FAT50C-4 genome.</title>
        <authorList>
            <person name="Hahn M.W."/>
        </authorList>
    </citation>
    <scope>NUCLEOTIDE SEQUENCE [LARGE SCALE GENOMIC DNA]</scope>
    <source>
        <strain evidence="6">QLW-P1FAT50C-4</strain>
    </source>
</reference>
<dbReference type="STRING" id="1743168.A8O14_03285"/>
<evidence type="ECO:0000256" key="1">
    <source>
        <dbReference type="ARBA" id="ARBA00001917"/>
    </source>
</evidence>
<dbReference type="Proteomes" id="UP000078463">
    <property type="component" value="Chromosome"/>
</dbReference>
<proteinExistence type="inferred from homology"/>
<organism evidence="5 6">
    <name type="scientific">Polynucleobacter wuianus</name>
    <dbReference type="NCBI Taxonomy" id="1743168"/>
    <lineage>
        <taxon>Bacteria</taxon>
        <taxon>Pseudomonadati</taxon>
        <taxon>Pseudomonadota</taxon>
        <taxon>Betaproteobacteria</taxon>
        <taxon>Burkholderiales</taxon>
        <taxon>Burkholderiaceae</taxon>
        <taxon>Polynucleobacter</taxon>
    </lineage>
</organism>
<dbReference type="GO" id="GO:0005829">
    <property type="term" value="C:cytosol"/>
    <property type="evidence" value="ECO:0007669"/>
    <property type="project" value="UniProtKB-ARBA"/>
</dbReference>
<dbReference type="GO" id="GO:0016628">
    <property type="term" value="F:oxidoreductase activity, acting on the CH-CH group of donors, NAD or NADP as acceptor"/>
    <property type="evidence" value="ECO:0007669"/>
    <property type="project" value="UniProtKB-ARBA"/>
</dbReference>
<keyword evidence="6" id="KW-1185">Reference proteome</keyword>
<dbReference type="InterPro" id="IPR045247">
    <property type="entry name" value="Oye-like"/>
</dbReference>
<dbReference type="FunFam" id="3.20.20.70:FF:000059">
    <property type="entry name" value="N-ethylmaleimide reductase, FMN-linked"/>
    <property type="match status" value="1"/>
</dbReference>
<dbReference type="Pfam" id="PF00724">
    <property type="entry name" value="Oxidored_FMN"/>
    <property type="match status" value="1"/>
</dbReference>
<evidence type="ECO:0000259" key="4">
    <source>
        <dbReference type="Pfam" id="PF00724"/>
    </source>
</evidence>
<accession>A0A191UE88</accession>
<dbReference type="OrthoDB" id="8985337at2"/>
<feature type="domain" description="NADH:flavin oxidoreductase/NADH oxidase N-terminal" evidence="4">
    <location>
        <begin position="7"/>
        <end position="344"/>
    </location>
</feature>
<dbReference type="PANTHER" id="PTHR22893">
    <property type="entry name" value="NADH OXIDOREDUCTASE-RELATED"/>
    <property type="match status" value="1"/>
</dbReference>
<evidence type="ECO:0000313" key="6">
    <source>
        <dbReference type="Proteomes" id="UP000078463"/>
    </source>
</evidence>
<gene>
    <name evidence="5" type="ORF">A8O14_03285</name>
</gene>
<dbReference type="GO" id="GO:0010181">
    <property type="term" value="F:FMN binding"/>
    <property type="evidence" value="ECO:0007669"/>
    <property type="project" value="InterPro"/>
</dbReference>
<evidence type="ECO:0000256" key="2">
    <source>
        <dbReference type="ARBA" id="ARBA00005979"/>
    </source>
</evidence>
<dbReference type="RefSeq" id="WP_068948211.1">
    <property type="nucleotide sequence ID" value="NZ_CP015922.1"/>
</dbReference>
<dbReference type="NCBIfam" id="NF007899">
    <property type="entry name" value="PRK10605.1"/>
    <property type="match status" value="1"/>
</dbReference>
<dbReference type="Gene3D" id="3.20.20.70">
    <property type="entry name" value="Aldolase class I"/>
    <property type="match status" value="1"/>
</dbReference>
<dbReference type="InterPro" id="IPR001155">
    <property type="entry name" value="OxRdtase_FMN_N"/>
</dbReference>
<dbReference type="InterPro" id="IPR013785">
    <property type="entry name" value="Aldolase_TIM"/>
</dbReference>
<comment type="cofactor">
    <cofactor evidence="1">
        <name>FMN</name>
        <dbReference type="ChEBI" id="CHEBI:58210"/>
    </cofactor>
</comment>
<keyword evidence="3" id="KW-0560">Oxidoreductase</keyword>
<name>A0A191UE88_9BURK</name>
<comment type="similarity">
    <text evidence="2">Belongs to the NADH:flavin oxidoreductase/NADH oxidase family.</text>
</comment>
<evidence type="ECO:0000313" key="5">
    <source>
        <dbReference type="EMBL" id="ANI99206.1"/>
    </source>
</evidence>
<dbReference type="AlphaFoldDB" id="A0A191UE88"/>
<dbReference type="SUPFAM" id="SSF51395">
    <property type="entry name" value="FMN-linked oxidoreductases"/>
    <property type="match status" value="1"/>
</dbReference>
<dbReference type="CDD" id="cd02933">
    <property type="entry name" value="OYE_like_FMN"/>
    <property type="match status" value="1"/>
</dbReference>